<keyword evidence="2" id="KW-0012">Acyltransferase</keyword>
<proteinExistence type="predicted"/>
<dbReference type="InterPro" id="IPR016181">
    <property type="entry name" value="Acyl_CoA_acyltransferase"/>
</dbReference>
<feature type="domain" description="N-acetyltransferase" evidence="1">
    <location>
        <begin position="10"/>
        <end position="174"/>
    </location>
</feature>
<dbReference type="SUPFAM" id="SSF55729">
    <property type="entry name" value="Acyl-CoA N-acyltransferases (Nat)"/>
    <property type="match status" value="1"/>
</dbReference>
<name>A0ABU1IT75_9BACL</name>
<protein>
    <submittedName>
        <fullName evidence="2">Ribosomal-protein-alanine N-acetyltransferase</fullName>
        <ecNumber evidence="2">2.3.1.267</ecNumber>
    </submittedName>
</protein>
<reference evidence="2 3" key="1">
    <citation type="submission" date="2023-07" db="EMBL/GenBank/DDBJ databases">
        <title>Genomic Encyclopedia of Type Strains, Phase IV (KMG-IV): sequencing the most valuable type-strain genomes for metagenomic binning, comparative biology and taxonomic classification.</title>
        <authorList>
            <person name="Goeker M."/>
        </authorList>
    </citation>
    <scope>NUCLEOTIDE SEQUENCE [LARGE SCALE GENOMIC DNA]</scope>
    <source>
        <strain evidence="2 3">DSM 22170</strain>
    </source>
</reference>
<dbReference type="EC" id="2.3.1.267" evidence="2"/>
<dbReference type="EMBL" id="JAVDQH010000001">
    <property type="protein sequence ID" value="MDR6242459.1"/>
    <property type="molecule type" value="Genomic_DNA"/>
</dbReference>
<comment type="caution">
    <text evidence="2">The sequence shown here is derived from an EMBL/GenBank/DDBJ whole genome shotgun (WGS) entry which is preliminary data.</text>
</comment>
<keyword evidence="3" id="KW-1185">Reference proteome</keyword>
<dbReference type="Pfam" id="PF13302">
    <property type="entry name" value="Acetyltransf_3"/>
    <property type="match status" value="1"/>
</dbReference>
<dbReference type="GO" id="GO:0008999">
    <property type="term" value="F:protein-N-terminal-alanine acetyltransferase activity"/>
    <property type="evidence" value="ECO:0007669"/>
    <property type="project" value="UniProtKB-EC"/>
</dbReference>
<evidence type="ECO:0000313" key="3">
    <source>
        <dbReference type="Proteomes" id="UP001185028"/>
    </source>
</evidence>
<dbReference type="InterPro" id="IPR000182">
    <property type="entry name" value="GNAT_dom"/>
</dbReference>
<dbReference type="RefSeq" id="WP_188774916.1">
    <property type="nucleotide sequence ID" value="NZ_BMMB01000003.1"/>
</dbReference>
<sequence length="176" mass="20274">MITELQTERLIVRQIKVADAPELFRIWSDPVVTQYMNISPFQTEGQALEMIELLQELAQEDKAVRFSIIHKETNTIIGSCGYNFLDDEQGKAEIGYDLAQTYWGKGYASEAIGLLVDYAFSSLQFNRIEAKVMPENRSSIKLLQRLHFTCEGVLQEYEETDGQRIDLHMYARLKVD</sequence>
<dbReference type="PANTHER" id="PTHR43792:SF9">
    <property type="entry name" value="RIBOSOMAL-PROTEIN-ALANINE ACETYLTRANSFERASE"/>
    <property type="match status" value="1"/>
</dbReference>
<dbReference type="Gene3D" id="3.40.630.30">
    <property type="match status" value="1"/>
</dbReference>
<accession>A0ABU1IT75</accession>
<keyword evidence="2" id="KW-0808">Transferase</keyword>
<gene>
    <name evidence="2" type="ORF">JOC58_000343</name>
</gene>
<evidence type="ECO:0000259" key="1">
    <source>
        <dbReference type="PROSITE" id="PS51186"/>
    </source>
</evidence>
<dbReference type="PANTHER" id="PTHR43792">
    <property type="entry name" value="GNAT FAMILY, PUTATIVE (AFU_ORTHOLOGUE AFUA_3G00765)-RELATED-RELATED"/>
    <property type="match status" value="1"/>
</dbReference>
<dbReference type="PROSITE" id="PS51186">
    <property type="entry name" value="GNAT"/>
    <property type="match status" value="1"/>
</dbReference>
<evidence type="ECO:0000313" key="2">
    <source>
        <dbReference type="EMBL" id="MDR6242459.1"/>
    </source>
</evidence>
<dbReference type="Proteomes" id="UP001185028">
    <property type="component" value="Unassembled WGS sequence"/>
</dbReference>
<organism evidence="2 3">
    <name type="scientific">Paenibacillus hunanensis</name>
    <dbReference type="NCBI Taxonomy" id="539262"/>
    <lineage>
        <taxon>Bacteria</taxon>
        <taxon>Bacillati</taxon>
        <taxon>Bacillota</taxon>
        <taxon>Bacilli</taxon>
        <taxon>Bacillales</taxon>
        <taxon>Paenibacillaceae</taxon>
        <taxon>Paenibacillus</taxon>
    </lineage>
</organism>
<dbReference type="InterPro" id="IPR051531">
    <property type="entry name" value="N-acetyltransferase"/>
</dbReference>